<reference evidence="8" key="1">
    <citation type="journal article" date="2019" name="Int. J. Syst. Evol. Microbiol.">
        <title>The Global Catalogue of Microorganisms (GCM) 10K type strain sequencing project: providing services to taxonomists for standard genome sequencing and annotation.</title>
        <authorList>
            <consortium name="The Broad Institute Genomics Platform"/>
            <consortium name="The Broad Institute Genome Sequencing Center for Infectious Disease"/>
            <person name="Wu L."/>
            <person name="Ma J."/>
        </authorList>
    </citation>
    <scope>NUCLEOTIDE SEQUENCE [LARGE SCALE GENOMIC DNA]</scope>
    <source>
        <strain evidence="8">JCM 17688</strain>
    </source>
</reference>
<dbReference type="InterPro" id="IPR036259">
    <property type="entry name" value="MFS_trans_sf"/>
</dbReference>
<feature type="transmembrane region" description="Helical" evidence="5">
    <location>
        <begin position="297"/>
        <end position="317"/>
    </location>
</feature>
<dbReference type="PANTHER" id="PTHR23527">
    <property type="entry name" value="BLL3282 PROTEIN"/>
    <property type="match status" value="1"/>
</dbReference>
<evidence type="ECO:0000313" key="8">
    <source>
        <dbReference type="Proteomes" id="UP001500635"/>
    </source>
</evidence>
<comment type="subcellular location">
    <subcellularLocation>
        <location evidence="1">Cell membrane</location>
        <topology evidence="1">Multi-pass membrane protein</topology>
    </subcellularLocation>
</comment>
<feature type="transmembrane region" description="Helical" evidence="5">
    <location>
        <begin position="268"/>
        <end position="285"/>
    </location>
</feature>
<accession>A0ABP8JE73</accession>
<dbReference type="SUPFAM" id="SSF103473">
    <property type="entry name" value="MFS general substrate transporter"/>
    <property type="match status" value="1"/>
</dbReference>
<dbReference type="PANTHER" id="PTHR23527:SF1">
    <property type="entry name" value="BLL3282 PROTEIN"/>
    <property type="match status" value="1"/>
</dbReference>
<gene>
    <name evidence="7" type="ORF">GCM10023147_16200</name>
</gene>
<name>A0ABP8JE73_9ACTN</name>
<dbReference type="PROSITE" id="PS50850">
    <property type="entry name" value="MFS"/>
    <property type="match status" value="1"/>
</dbReference>
<evidence type="ECO:0000256" key="1">
    <source>
        <dbReference type="ARBA" id="ARBA00004651"/>
    </source>
</evidence>
<feature type="transmembrane region" description="Helical" evidence="5">
    <location>
        <begin position="199"/>
        <end position="217"/>
    </location>
</feature>
<feature type="transmembrane region" description="Helical" evidence="5">
    <location>
        <begin position="23"/>
        <end position="43"/>
    </location>
</feature>
<evidence type="ECO:0000256" key="3">
    <source>
        <dbReference type="ARBA" id="ARBA00022989"/>
    </source>
</evidence>
<feature type="transmembrane region" description="Helical" evidence="5">
    <location>
        <begin position="237"/>
        <end position="256"/>
    </location>
</feature>
<evidence type="ECO:0000259" key="6">
    <source>
        <dbReference type="PROSITE" id="PS50850"/>
    </source>
</evidence>
<keyword evidence="3 5" id="KW-1133">Transmembrane helix</keyword>
<sequence length="391" mass="40494">MYTMTSVDRSAWGPAATAVSRSLAVPLAAVGIFATCYYLGYVVSNAFGGVLTDWLGGRGVLAISAIVAGALMVAFGSVRSIALGLAVQGVVGLFAGVDYAAGLRLISGWFGGRREGFAMGVFMTATSLGTVIANATVPRIIEAASWRDSYRVFGAVTLALGVVCAVLLRDPPPDAGPDGVAPARRALPRLQPLVRNRDLLLLGLAGFGGLWGTYGFVTWSNTLMIKANRIDPVDAGTVVAIFAFVAVIGKPVIGWATDRFGLGYRVPTLVILVAFGGVLLAFGSLSSLREFLWCAPLLGLVAYAYSPLTAAWIPVLAGRELVGSAAGGVNAVWQLGSVIVPAVVGAVFHATGSFYSAFVVLAVGPFLGAVACAFIRVDRRAERRVAPVPVA</sequence>
<feature type="domain" description="Major facilitator superfamily (MFS) profile" evidence="6">
    <location>
        <begin position="1"/>
        <end position="380"/>
    </location>
</feature>
<feature type="transmembrane region" description="Helical" evidence="5">
    <location>
        <begin position="149"/>
        <end position="168"/>
    </location>
</feature>
<keyword evidence="8" id="KW-1185">Reference proteome</keyword>
<evidence type="ECO:0000256" key="5">
    <source>
        <dbReference type="SAM" id="Phobius"/>
    </source>
</evidence>
<feature type="transmembrane region" description="Helical" evidence="5">
    <location>
        <begin position="81"/>
        <end position="105"/>
    </location>
</feature>
<feature type="transmembrane region" description="Helical" evidence="5">
    <location>
        <begin position="354"/>
        <end position="375"/>
    </location>
</feature>
<comment type="caution">
    <text evidence="7">The sequence shown here is derived from an EMBL/GenBank/DDBJ whole genome shotgun (WGS) entry which is preliminary data.</text>
</comment>
<protein>
    <submittedName>
        <fullName evidence="7">MFS transporter</fullName>
    </submittedName>
</protein>
<proteinExistence type="predicted"/>
<dbReference type="InterPro" id="IPR011701">
    <property type="entry name" value="MFS"/>
</dbReference>
<keyword evidence="4 5" id="KW-0472">Membrane</keyword>
<feature type="transmembrane region" description="Helical" evidence="5">
    <location>
        <begin position="55"/>
        <end position="75"/>
    </location>
</feature>
<dbReference type="Proteomes" id="UP001500635">
    <property type="component" value="Unassembled WGS sequence"/>
</dbReference>
<dbReference type="EMBL" id="BAABFR010000019">
    <property type="protein sequence ID" value="GAA4389448.1"/>
    <property type="molecule type" value="Genomic_DNA"/>
</dbReference>
<evidence type="ECO:0000256" key="4">
    <source>
        <dbReference type="ARBA" id="ARBA00023136"/>
    </source>
</evidence>
<feature type="transmembrane region" description="Helical" evidence="5">
    <location>
        <begin position="117"/>
        <end position="137"/>
    </location>
</feature>
<evidence type="ECO:0000256" key="2">
    <source>
        <dbReference type="ARBA" id="ARBA00022692"/>
    </source>
</evidence>
<dbReference type="InterPro" id="IPR052952">
    <property type="entry name" value="MFS-Transporter"/>
</dbReference>
<organism evidence="7 8">
    <name type="scientific">Tsukamurella soli</name>
    <dbReference type="NCBI Taxonomy" id="644556"/>
    <lineage>
        <taxon>Bacteria</taxon>
        <taxon>Bacillati</taxon>
        <taxon>Actinomycetota</taxon>
        <taxon>Actinomycetes</taxon>
        <taxon>Mycobacteriales</taxon>
        <taxon>Tsukamurellaceae</taxon>
        <taxon>Tsukamurella</taxon>
    </lineage>
</organism>
<dbReference type="InterPro" id="IPR020846">
    <property type="entry name" value="MFS_dom"/>
</dbReference>
<dbReference type="Pfam" id="PF07690">
    <property type="entry name" value="MFS_1"/>
    <property type="match status" value="2"/>
</dbReference>
<evidence type="ECO:0000313" key="7">
    <source>
        <dbReference type="EMBL" id="GAA4389448.1"/>
    </source>
</evidence>
<dbReference type="Gene3D" id="1.20.1250.20">
    <property type="entry name" value="MFS general substrate transporter like domains"/>
    <property type="match status" value="2"/>
</dbReference>
<keyword evidence="2 5" id="KW-0812">Transmembrane</keyword>